<dbReference type="PANTHER" id="PTHR30435:SF1">
    <property type="entry name" value="FLAGELLAR HOOK PROTEIN FLGE"/>
    <property type="match status" value="1"/>
</dbReference>
<feature type="domain" description="Flagellar basal body rod protein N-terminal" evidence="6">
    <location>
        <begin position="5"/>
        <end position="33"/>
    </location>
</feature>
<dbReference type="Proteomes" id="UP001164712">
    <property type="component" value="Chromosome"/>
</dbReference>
<name>A0ABY7HP28_9GAMM</name>
<keyword evidence="10" id="KW-0966">Cell projection</keyword>
<comment type="function">
    <text evidence="5">A flexible structure which links the flagellar filament to the drive apparatus in the basal body.</text>
</comment>
<organism evidence="10 11">
    <name type="scientific">Rouxiella chamberiensis</name>
    <dbReference type="NCBI Taxonomy" id="1513468"/>
    <lineage>
        <taxon>Bacteria</taxon>
        <taxon>Pseudomonadati</taxon>
        <taxon>Pseudomonadota</taxon>
        <taxon>Gammaproteobacteria</taxon>
        <taxon>Enterobacterales</taxon>
        <taxon>Yersiniaceae</taxon>
        <taxon>Rouxiella</taxon>
    </lineage>
</organism>
<dbReference type="Gene3D" id="2.60.98.20">
    <property type="entry name" value="Flagellar hook protein FlgE"/>
    <property type="match status" value="1"/>
</dbReference>
<dbReference type="Pfam" id="PF00460">
    <property type="entry name" value="Flg_bb_rod"/>
    <property type="match status" value="1"/>
</dbReference>
<feature type="domain" description="Flagellar hook protein FlgE D2" evidence="8">
    <location>
        <begin position="154"/>
        <end position="277"/>
    </location>
</feature>
<feature type="domain" description="Flagellar hook protein FlgE/F/G-like D1" evidence="9">
    <location>
        <begin position="76"/>
        <end position="139"/>
    </location>
</feature>
<dbReference type="PANTHER" id="PTHR30435">
    <property type="entry name" value="FLAGELLAR PROTEIN"/>
    <property type="match status" value="1"/>
</dbReference>
<dbReference type="Pfam" id="PF07559">
    <property type="entry name" value="FlgE_D2"/>
    <property type="match status" value="1"/>
</dbReference>
<dbReference type="InterPro" id="IPR011491">
    <property type="entry name" value="FlgE_D2"/>
</dbReference>
<feature type="domain" description="Flagellar basal-body/hook protein C-terminal" evidence="7">
    <location>
        <begin position="351"/>
        <end position="393"/>
    </location>
</feature>
<keyword evidence="11" id="KW-1185">Reference proteome</keyword>
<evidence type="ECO:0000259" key="8">
    <source>
        <dbReference type="Pfam" id="PF07559"/>
    </source>
</evidence>
<evidence type="ECO:0000256" key="2">
    <source>
        <dbReference type="ARBA" id="ARBA00009677"/>
    </source>
</evidence>
<proteinExistence type="inferred from homology"/>
<dbReference type="NCBIfam" id="TIGR03506">
    <property type="entry name" value="FlgEFG_subfam"/>
    <property type="match status" value="1"/>
</dbReference>
<keyword evidence="10" id="KW-0969">Cilium</keyword>
<evidence type="ECO:0000256" key="1">
    <source>
        <dbReference type="ARBA" id="ARBA00004117"/>
    </source>
</evidence>
<evidence type="ECO:0000256" key="4">
    <source>
        <dbReference type="ARBA" id="ARBA00023143"/>
    </source>
</evidence>
<dbReference type="InterPro" id="IPR010930">
    <property type="entry name" value="Flg_bb/hook_C_dom"/>
</dbReference>
<evidence type="ECO:0000259" key="6">
    <source>
        <dbReference type="Pfam" id="PF00460"/>
    </source>
</evidence>
<sequence>MSFSIANSGLDAVTQQMNTVSNNIANAHTVGFKSGHTQFAALYAGEQPLGVGVTGIAQSISHRGNLLSSDRELNMAIDGTGFFIVRNSAGENLVTRAGTFDCDGSGYLNNNGMRLQGHGVDDKGVLQAGNLTDLKIANGGIPAKASTTLNLVANLKSDMPDISKKFDIKDSTTYSYQTTSQVYDSQGGEHQLNQYFVKNGVNSWDVYYATDGKSVTSTPARLTFDNSGKMIGPATPPVVTIVKPAAGTDDIKLTVDYSGTTQFKDLSDVSLNKTDGYKSGKQTGQKIDEDGSVYATYNNGERLLQGQIVMANFKNPDGLSPQNNTTWKQTLQSGEMLTGTPGAGLYGKIKSSMVEDSNVDLTGELMSLMNSQRDYQANTKVISTDSSMMNALFQAM</sequence>
<evidence type="ECO:0000313" key="10">
    <source>
        <dbReference type="EMBL" id="WAT00656.1"/>
    </source>
</evidence>
<dbReference type="InterPro" id="IPR020013">
    <property type="entry name" value="Flagellar_FlgE/F/G"/>
</dbReference>
<dbReference type="RefSeq" id="WP_045048837.1">
    <property type="nucleotide sequence ID" value="NZ_CP114058.1"/>
</dbReference>
<evidence type="ECO:0000256" key="5">
    <source>
        <dbReference type="RuleBase" id="RU362116"/>
    </source>
</evidence>
<gene>
    <name evidence="10" type="primary">flgE</name>
    <name evidence="10" type="ORF">O1V66_17590</name>
</gene>
<dbReference type="Pfam" id="PF06429">
    <property type="entry name" value="Flg_bbr_C"/>
    <property type="match status" value="1"/>
</dbReference>
<dbReference type="InterPro" id="IPR053967">
    <property type="entry name" value="LlgE_F_G-like_D1"/>
</dbReference>
<dbReference type="InterPro" id="IPR037925">
    <property type="entry name" value="FlgE/F/G-like"/>
</dbReference>
<dbReference type="SUPFAM" id="SSF117143">
    <property type="entry name" value="Flagellar hook protein flgE"/>
    <property type="match status" value="1"/>
</dbReference>
<protein>
    <recommendedName>
        <fullName evidence="3 5">Flagellar hook protein FlgE</fullName>
    </recommendedName>
</protein>
<comment type="subcellular location">
    <subcellularLocation>
        <location evidence="1 5">Bacterial flagellum basal body</location>
    </subcellularLocation>
</comment>
<evidence type="ECO:0000256" key="3">
    <source>
        <dbReference type="ARBA" id="ARBA00019015"/>
    </source>
</evidence>
<evidence type="ECO:0000259" key="9">
    <source>
        <dbReference type="Pfam" id="PF22692"/>
    </source>
</evidence>
<dbReference type="InterPro" id="IPR001444">
    <property type="entry name" value="Flag_bb_rod_N"/>
</dbReference>
<keyword evidence="10" id="KW-0282">Flagellum</keyword>
<evidence type="ECO:0000313" key="11">
    <source>
        <dbReference type="Proteomes" id="UP001164712"/>
    </source>
</evidence>
<accession>A0ABY7HP28</accession>
<dbReference type="EMBL" id="CP114058">
    <property type="protein sequence ID" value="WAT00656.1"/>
    <property type="molecule type" value="Genomic_DNA"/>
</dbReference>
<reference evidence="10" key="1">
    <citation type="submission" date="2022-12" db="EMBL/GenBank/DDBJ databases">
        <title>Complete genome sequence of an Australian strain of Rouxiella badensis DAR84756 and resolution of the R. badensis DSM100043 and R. chamberiensis DSM28324 genomes.</title>
        <authorList>
            <person name="Paul S."/>
            <person name="Anderson P.J."/>
            <person name="Maynard G."/>
            <person name="Dyall-Smith M."/>
            <person name="Kudinha T."/>
        </authorList>
    </citation>
    <scope>NUCLEOTIDE SEQUENCE</scope>
    <source>
        <strain evidence="10">DSM 28324</strain>
    </source>
</reference>
<dbReference type="NCBIfam" id="NF005286">
    <property type="entry name" value="PRK06803.1"/>
    <property type="match status" value="1"/>
</dbReference>
<keyword evidence="4 5" id="KW-0975">Bacterial flagellum</keyword>
<dbReference type="InterPro" id="IPR037058">
    <property type="entry name" value="Falgellar_hook_FlgE_sf"/>
</dbReference>
<comment type="similarity">
    <text evidence="2 5">Belongs to the flagella basal body rod proteins family.</text>
</comment>
<dbReference type="Pfam" id="PF22692">
    <property type="entry name" value="LlgE_F_G_D1"/>
    <property type="match status" value="1"/>
</dbReference>
<evidence type="ECO:0000259" key="7">
    <source>
        <dbReference type="Pfam" id="PF06429"/>
    </source>
</evidence>